<name>A0ABU0YS83_9PROT</name>
<evidence type="ECO:0000313" key="2">
    <source>
        <dbReference type="Proteomes" id="UP001230156"/>
    </source>
</evidence>
<evidence type="ECO:0008006" key="3">
    <source>
        <dbReference type="Google" id="ProtNLM"/>
    </source>
</evidence>
<evidence type="ECO:0000313" key="1">
    <source>
        <dbReference type="EMBL" id="MDQ7250564.1"/>
    </source>
</evidence>
<dbReference type="Proteomes" id="UP001230156">
    <property type="component" value="Unassembled WGS sequence"/>
</dbReference>
<comment type="caution">
    <text evidence="1">The sequence shown here is derived from an EMBL/GenBank/DDBJ whole genome shotgun (WGS) entry which is preliminary data.</text>
</comment>
<gene>
    <name evidence="1" type="ORF">Q8A70_22940</name>
</gene>
<reference evidence="2" key="1">
    <citation type="submission" date="2023-08" db="EMBL/GenBank/DDBJ databases">
        <title>Rhodospirillaceae gen. nov., a novel taxon isolated from the Yangtze River Yuezi River estuary sludge.</title>
        <authorList>
            <person name="Ruan L."/>
        </authorList>
    </citation>
    <scope>NUCLEOTIDE SEQUENCE [LARGE SCALE GENOMIC DNA]</scope>
    <source>
        <strain evidence="2">R-7</strain>
    </source>
</reference>
<accession>A0ABU0YS83</accession>
<dbReference type="RefSeq" id="WP_379959995.1">
    <property type="nucleotide sequence ID" value="NZ_JAUYVI010000007.1"/>
</dbReference>
<proteinExistence type="predicted"/>
<organism evidence="1 2">
    <name type="scientific">Dongia sedimenti</name>
    <dbReference type="NCBI Taxonomy" id="3064282"/>
    <lineage>
        <taxon>Bacteria</taxon>
        <taxon>Pseudomonadati</taxon>
        <taxon>Pseudomonadota</taxon>
        <taxon>Alphaproteobacteria</taxon>
        <taxon>Rhodospirillales</taxon>
        <taxon>Dongiaceae</taxon>
        <taxon>Dongia</taxon>
    </lineage>
</organism>
<dbReference type="EMBL" id="JAUYVI010000007">
    <property type="protein sequence ID" value="MDQ7250564.1"/>
    <property type="molecule type" value="Genomic_DNA"/>
</dbReference>
<protein>
    <recommendedName>
        <fullName evidence="3">DUF1018 domain-containing protein</fullName>
    </recommendedName>
</protein>
<keyword evidence="2" id="KW-1185">Reference proteome</keyword>
<sequence length="161" mass="17830">MAKRHVAELRTEIRRAIVIVGERDDSITLEAILAVLRLNAKPQIEGAKDDLREIGLRRTVSRVSKLSADNLLDDSSGLFREGLPRTPMTIKIPGRHGFSTKLATKCSISELERVAIHMANRNSGDRNKHLLEFIAKAKRSGAKAGTLVTDAIALIEQRENK</sequence>